<sequence length="267" mass="30888">MFSSPEGKRPISRTESLLGPRKSWINLGDTASRILPSRTRSGSNPKRLATESLQGRYDLLRQLKYFKSPTHDISSDIRCNMENPFLVPDCHLASSCYKSPLINPKRRVTLLIKKHLSNSVLLLFDPKEPLNVNPRLRSGDEVNLYSSCQFLCQGEVDLKDCIEGEEIHQPTVITGDKVENRKRLQSQPKKLLPTRKISPNIHNELIWVSQHCQSKDFSHSFQTSSLKMYKDFNTQISENMALFIQFVQHDREMRNMSLWNLNHRLLE</sequence>
<dbReference type="EMBL" id="HG994581">
    <property type="protein sequence ID" value="CAF2873269.1"/>
    <property type="molecule type" value="Genomic_DNA"/>
</dbReference>
<organism evidence="1 2">
    <name type="scientific">Lepeophtheirus salmonis</name>
    <name type="common">Salmon louse</name>
    <name type="synonym">Caligus salmonis</name>
    <dbReference type="NCBI Taxonomy" id="72036"/>
    <lineage>
        <taxon>Eukaryota</taxon>
        <taxon>Metazoa</taxon>
        <taxon>Ecdysozoa</taxon>
        <taxon>Arthropoda</taxon>
        <taxon>Crustacea</taxon>
        <taxon>Multicrustacea</taxon>
        <taxon>Hexanauplia</taxon>
        <taxon>Copepoda</taxon>
        <taxon>Siphonostomatoida</taxon>
        <taxon>Caligidae</taxon>
        <taxon>Lepeophtheirus</taxon>
    </lineage>
</organism>
<gene>
    <name evidence="1" type="ORF">LSAA_6603</name>
</gene>
<keyword evidence="2" id="KW-1185">Reference proteome</keyword>
<evidence type="ECO:0000313" key="2">
    <source>
        <dbReference type="Proteomes" id="UP000675881"/>
    </source>
</evidence>
<dbReference type="Proteomes" id="UP000675881">
    <property type="component" value="Chromosome 2"/>
</dbReference>
<evidence type="ECO:0000313" key="1">
    <source>
        <dbReference type="EMBL" id="CAF2873269.1"/>
    </source>
</evidence>
<proteinExistence type="predicted"/>
<protein>
    <submittedName>
        <fullName evidence="1">(salmon louse) hypothetical protein</fullName>
    </submittedName>
</protein>
<name>A0A7R8H573_LEPSM</name>
<accession>A0A7R8H573</accession>
<dbReference type="AlphaFoldDB" id="A0A7R8H573"/>
<reference evidence="1" key="1">
    <citation type="submission" date="2021-02" db="EMBL/GenBank/DDBJ databases">
        <authorList>
            <person name="Bekaert M."/>
        </authorList>
    </citation>
    <scope>NUCLEOTIDE SEQUENCE</scope>
    <source>
        <strain evidence="1">IoA-00</strain>
    </source>
</reference>